<feature type="region of interest" description="Disordered" evidence="3">
    <location>
        <begin position="308"/>
        <end position="332"/>
    </location>
</feature>
<organism evidence="5 6">
    <name type="scientific">Rhypophila decipiens</name>
    <dbReference type="NCBI Taxonomy" id="261697"/>
    <lineage>
        <taxon>Eukaryota</taxon>
        <taxon>Fungi</taxon>
        <taxon>Dikarya</taxon>
        <taxon>Ascomycota</taxon>
        <taxon>Pezizomycotina</taxon>
        <taxon>Sordariomycetes</taxon>
        <taxon>Sordariomycetidae</taxon>
        <taxon>Sordariales</taxon>
        <taxon>Naviculisporaceae</taxon>
        <taxon>Rhypophila</taxon>
    </lineage>
</organism>
<reference evidence="5" key="2">
    <citation type="submission" date="2023-05" db="EMBL/GenBank/DDBJ databases">
        <authorList>
            <consortium name="Lawrence Berkeley National Laboratory"/>
            <person name="Steindorff A."/>
            <person name="Hensen N."/>
            <person name="Bonometti L."/>
            <person name="Westerberg I."/>
            <person name="Brannstrom I.O."/>
            <person name="Guillou S."/>
            <person name="Cros-Aarteil S."/>
            <person name="Calhoun S."/>
            <person name="Haridas S."/>
            <person name="Kuo A."/>
            <person name="Mondo S."/>
            <person name="Pangilinan J."/>
            <person name="Riley R."/>
            <person name="Labutti K."/>
            <person name="Andreopoulos B."/>
            <person name="Lipzen A."/>
            <person name="Chen C."/>
            <person name="Yanf M."/>
            <person name="Daum C."/>
            <person name="Ng V."/>
            <person name="Clum A."/>
            <person name="Ohm R."/>
            <person name="Martin F."/>
            <person name="Silar P."/>
            <person name="Natvig D."/>
            <person name="Lalanne C."/>
            <person name="Gautier V."/>
            <person name="Ament-Velasquez S.L."/>
            <person name="Kruys A."/>
            <person name="Hutchinson M.I."/>
            <person name="Powell A.J."/>
            <person name="Barry K."/>
            <person name="Miller A.N."/>
            <person name="Grigoriev I.V."/>
            <person name="Debuchy R."/>
            <person name="Gladieux P."/>
            <person name="Thoren M.H."/>
            <person name="Johannesson H."/>
        </authorList>
    </citation>
    <scope>NUCLEOTIDE SEQUENCE</scope>
    <source>
        <strain evidence="5">PSN293</strain>
    </source>
</reference>
<accession>A0AAN6XV52</accession>
<feature type="repeat" description="ANK" evidence="1">
    <location>
        <begin position="621"/>
        <end position="653"/>
    </location>
</feature>
<sequence>MSALAATVAAPPLAESFMDFLQLFARFLLALGEDRCRAICLGQVDHRKILDEYGRFKIWGEQSKADLPARARGSLDDTLRHDDELKQVVRDIFMRLKVLLSQALPVAKRKWDSGAGTDQDSFSSVSADSESSSDSDSDANDHVRPRQTMPKIKLLVRQIFEQIQSLYDVSSLLRRPKIVDRYIRSLPKSGTRSVTDSFPEELTLSVAFAIWDEKHVHEKLQQWQGVTKAGRSVLFDDEDVATEMPSSEDESPTPIPWLQERLARANTRRREQLHYWIDHPYDPNQDNLGSNVTEPELVKVQVVKDDGSQVSTLKKDGPAPPSQGPKSVKTTQSFSTVAMSDIHDTKTSVRPRTVYAPTEMGQGKVNSVPGPPKADEGKSTFTSPYGGMSLEWSEMQNRQSWKRHVFRDLRPYVCTFEDCQNGGKLYASRHDWTYHELQLHRREYRCRQCDQKHNGRKEMAAHLKTHYGDSFPAARLSIALDLCDRQVDILSAKDSCIFCGDELLLSALQGHIAAHMEDISLFVLPSTADNGDAPEAHSKASIQASWTRTWSSPSRQTSIMSMSDPEDQDSEAEKVIKEEISKANYIPGSFPPTMVTAVRVGDTAAVRMLLENGANPDDESGYLTPLAFAAQLGHRAIVRLLLNHGANPNKTSRNASGMTPLMFGVRNGDDVILKMLLKEGAEPNERDNTNGSTALMYAVREG</sequence>
<evidence type="ECO:0000256" key="2">
    <source>
        <dbReference type="PROSITE-ProRule" id="PRU00042"/>
    </source>
</evidence>
<keyword evidence="2" id="KW-0863">Zinc-finger</keyword>
<dbReference type="PROSITE" id="PS50088">
    <property type="entry name" value="ANK_REPEAT"/>
    <property type="match status" value="2"/>
</dbReference>
<feature type="compositionally biased region" description="Basic and acidic residues" evidence="3">
    <location>
        <begin position="308"/>
        <end position="317"/>
    </location>
</feature>
<proteinExistence type="predicted"/>
<dbReference type="PANTHER" id="PTHR35391">
    <property type="entry name" value="C2H2-TYPE DOMAIN-CONTAINING PROTEIN-RELATED"/>
    <property type="match status" value="1"/>
</dbReference>
<dbReference type="GO" id="GO:0008270">
    <property type="term" value="F:zinc ion binding"/>
    <property type="evidence" value="ECO:0007669"/>
    <property type="project" value="UniProtKB-KW"/>
</dbReference>
<dbReference type="Proteomes" id="UP001301769">
    <property type="component" value="Unassembled WGS sequence"/>
</dbReference>
<evidence type="ECO:0000259" key="4">
    <source>
        <dbReference type="PROSITE" id="PS50157"/>
    </source>
</evidence>
<name>A0AAN6XV52_9PEZI</name>
<dbReference type="Gene3D" id="1.25.40.20">
    <property type="entry name" value="Ankyrin repeat-containing domain"/>
    <property type="match status" value="1"/>
</dbReference>
<gene>
    <name evidence="5" type="ORF">QBC37DRAFT_355193</name>
</gene>
<feature type="region of interest" description="Disordered" evidence="3">
    <location>
        <begin position="360"/>
        <end position="379"/>
    </location>
</feature>
<evidence type="ECO:0000313" key="5">
    <source>
        <dbReference type="EMBL" id="KAK4207498.1"/>
    </source>
</evidence>
<dbReference type="InterPro" id="IPR002110">
    <property type="entry name" value="Ankyrin_rpt"/>
</dbReference>
<protein>
    <recommendedName>
        <fullName evidence="4">C2H2-type domain-containing protein</fullName>
    </recommendedName>
</protein>
<dbReference type="PROSITE" id="PS50157">
    <property type="entry name" value="ZINC_FINGER_C2H2_2"/>
    <property type="match status" value="1"/>
</dbReference>
<evidence type="ECO:0000256" key="1">
    <source>
        <dbReference type="PROSITE-ProRule" id="PRU00023"/>
    </source>
</evidence>
<reference evidence="5" key="1">
    <citation type="journal article" date="2023" name="Mol. Phylogenet. Evol.">
        <title>Genome-scale phylogeny and comparative genomics of the fungal order Sordariales.</title>
        <authorList>
            <person name="Hensen N."/>
            <person name="Bonometti L."/>
            <person name="Westerberg I."/>
            <person name="Brannstrom I.O."/>
            <person name="Guillou S."/>
            <person name="Cros-Aarteil S."/>
            <person name="Calhoun S."/>
            <person name="Haridas S."/>
            <person name="Kuo A."/>
            <person name="Mondo S."/>
            <person name="Pangilinan J."/>
            <person name="Riley R."/>
            <person name="LaButti K."/>
            <person name="Andreopoulos B."/>
            <person name="Lipzen A."/>
            <person name="Chen C."/>
            <person name="Yan M."/>
            <person name="Daum C."/>
            <person name="Ng V."/>
            <person name="Clum A."/>
            <person name="Steindorff A."/>
            <person name="Ohm R.A."/>
            <person name="Martin F."/>
            <person name="Silar P."/>
            <person name="Natvig D.O."/>
            <person name="Lalanne C."/>
            <person name="Gautier V."/>
            <person name="Ament-Velasquez S.L."/>
            <person name="Kruys A."/>
            <person name="Hutchinson M.I."/>
            <person name="Powell A.J."/>
            <person name="Barry K."/>
            <person name="Miller A.N."/>
            <person name="Grigoriev I.V."/>
            <person name="Debuchy R."/>
            <person name="Gladieux P."/>
            <person name="Hiltunen Thoren M."/>
            <person name="Johannesson H."/>
        </authorList>
    </citation>
    <scope>NUCLEOTIDE SEQUENCE</scope>
    <source>
        <strain evidence="5">PSN293</strain>
    </source>
</reference>
<dbReference type="SUPFAM" id="SSF48403">
    <property type="entry name" value="Ankyrin repeat"/>
    <property type="match status" value="1"/>
</dbReference>
<dbReference type="InterPro" id="IPR013087">
    <property type="entry name" value="Znf_C2H2_type"/>
</dbReference>
<dbReference type="Pfam" id="PF12796">
    <property type="entry name" value="Ank_2"/>
    <property type="match status" value="1"/>
</dbReference>
<dbReference type="PANTHER" id="PTHR35391:SF7">
    <property type="entry name" value="C2H2-TYPE DOMAIN-CONTAINING PROTEIN"/>
    <property type="match status" value="1"/>
</dbReference>
<keyword evidence="2" id="KW-0862">Zinc</keyword>
<evidence type="ECO:0000313" key="6">
    <source>
        <dbReference type="Proteomes" id="UP001301769"/>
    </source>
</evidence>
<dbReference type="EMBL" id="MU858291">
    <property type="protein sequence ID" value="KAK4207498.1"/>
    <property type="molecule type" value="Genomic_DNA"/>
</dbReference>
<dbReference type="PROSITE" id="PS50297">
    <property type="entry name" value="ANK_REP_REGION"/>
    <property type="match status" value="2"/>
</dbReference>
<dbReference type="SMART" id="SM00248">
    <property type="entry name" value="ANK"/>
    <property type="match status" value="3"/>
</dbReference>
<feature type="repeat" description="ANK" evidence="1">
    <location>
        <begin position="656"/>
        <end position="688"/>
    </location>
</feature>
<dbReference type="InterPro" id="IPR036770">
    <property type="entry name" value="Ankyrin_rpt-contain_sf"/>
</dbReference>
<feature type="compositionally biased region" description="Low complexity" evidence="3">
    <location>
        <begin position="118"/>
        <end position="130"/>
    </location>
</feature>
<dbReference type="SMART" id="SM00355">
    <property type="entry name" value="ZnF_C2H2"/>
    <property type="match status" value="2"/>
</dbReference>
<feature type="non-terminal residue" evidence="5">
    <location>
        <position position="702"/>
    </location>
</feature>
<keyword evidence="6" id="KW-1185">Reference proteome</keyword>
<keyword evidence="1" id="KW-0040">ANK repeat</keyword>
<comment type="caution">
    <text evidence="5">The sequence shown here is derived from an EMBL/GenBank/DDBJ whole genome shotgun (WGS) entry which is preliminary data.</text>
</comment>
<dbReference type="AlphaFoldDB" id="A0AAN6XV52"/>
<feature type="domain" description="C2H2-type" evidence="4">
    <location>
        <begin position="444"/>
        <end position="471"/>
    </location>
</feature>
<evidence type="ECO:0000256" key="3">
    <source>
        <dbReference type="SAM" id="MobiDB-lite"/>
    </source>
</evidence>
<feature type="region of interest" description="Disordered" evidence="3">
    <location>
        <begin position="111"/>
        <end position="146"/>
    </location>
</feature>
<keyword evidence="2" id="KW-0479">Metal-binding</keyword>